<sequence length="280" mass="30655">MLYELFQNNFPPEGGICGVMPEVVAAFQKATANCIDWTDEDGVASYTFFKRLRSTDTPSLMSTSFNGSANFGLSAGRYEILVKISDSIGAQSEFISVGFVQGDDLPSNVSSIQATIEGLLDELNGTKRDADIIAALAGLLNNPSYLDHLTSLARNESLGKYDIPEELQQKLQALGSLNAKDRIAGGTTNGAHGRTSHKSFDQGAINADRQRHARIAESSKSRLVSQLVASRVVTYRMQPLIYDLGELKALLILLPFYKLSLVTHPRFLWFVVNKFATIMV</sequence>
<gene>
    <name evidence="1" type="ORF">TCNE_LOCUS11730</name>
</gene>
<evidence type="ECO:0000313" key="3">
    <source>
        <dbReference type="WBParaSite" id="TCNE_0001173001-mRNA-1"/>
    </source>
</evidence>
<proteinExistence type="predicted"/>
<reference evidence="3" key="1">
    <citation type="submission" date="2016-06" db="UniProtKB">
        <authorList>
            <consortium name="WormBaseParasite"/>
        </authorList>
    </citation>
    <scope>IDENTIFICATION</scope>
</reference>
<dbReference type="AlphaFoldDB" id="A0A183UTB0"/>
<reference evidence="1 2" key="2">
    <citation type="submission" date="2018-11" db="EMBL/GenBank/DDBJ databases">
        <authorList>
            <consortium name="Pathogen Informatics"/>
        </authorList>
    </citation>
    <scope>NUCLEOTIDE SEQUENCE [LARGE SCALE GENOMIC DNA]</scope>
</reference>
<protein>
    <submittedName>
        <fullName evidence="3">REJ domain-containing protein</fullName>
    </submittedName>
</protein>
<organism evidence="2 3">
    <name type="scientific">Toxocara canis</name>
    <name type="common">Canine roundworm</name>
    <dbReference type="NCBI Taxonomy" id="6265"/>
    <lineage>
        <taxon>Eukaryota</taxon>
        <taxon>Metazoa</taxon>
        <taxon>Ecdysozoa</taxon>
        <taxon>Nematoda</taxon>
        <taxon>Chromadorea</taxon>
        <taxon>Rhabditida</taxon>
        <taxon>Spirurina</taxon>
        <taxon>Ascaridomorpha</taxon>
        <taxon>Ascaridoidea</taxon>
        <taxon>Toxocaridae</taxon>
        <taxon>Toxocara</taxon>
    </lineage>
</organism>
<dbReference type="Proteomes" id="UP000050794">
    <property type="component" value="Unassembled WGS sequence"/>
</dbReference>
<keyword evidence="2" id="KW-1185">Reference proteome</keyword>
<name>A0A183UTB0_TOXCA</name>
<evidence type="ECO:0000313" key="2">
    <source>
        <dbReference type="Proteomes" id="UP000050794"/>
    </source>
</evidence>
<dbReference type="EMBL" id="UYWY01020965">
    <property type="protein sequence ID" value="VDM43051.1"/>
    <property type="molecule type" value="Genomic_DNA"/>
</dbReference>
<accession>A0A183UTB0</accession>
<evidence type="ECO:0000313" key="1">
    <source>
        <dbReference type="EMBL" id="VDM43051.1"/>
    </source>
</evidence>
<dbReference type="WBParaSite" id="TCNE_0001173001-mRNA-1">
    <property type="protein sequence ID" value="TCNE_0001173001-mRNA-1"/>
    <property type="gene ID" value="TCNE_0001173001"/>
</dbReference>